<protein>
    <submittedName>
        <fullName evidence="1">Nucleoside/nucleotide kinase family protein</fullName>
    </submittedName>
</protein>
<dbReference type="NCBIfam" id="NF006743">
    <property type="entry name" value="PRK09270.1-2"/>
    <property type="match status" value="1"/>
</dbReference>
<dbReference type="SUPFAM" id="SSF52540">
    <property type="entry name" value="P-loop containing nucleoside triphosphate hydrolases"/>
    <property type="match status" value="1"/>
</dbReference>
<name>A0ABN6XQH8_9MICO</name>
<proteinExistence type="predicted"/>
<dbReference type="PANTHER" id="PTHR10285">
    <property type="entry name" value="URIDINE KINASE"/>
    <property type="match status" value="1"/>
</dbReference>
<dbReference type="RefSeq" id="WP_286277189.1">
    <property type="nucleotide sequence ID" value="NZ_AP027731.1"/>
</dbReference>
<dbReference type="Gene3D" id="3.40.50.300">
    <property type="entry name" value="P-loop containing nucleotide triphosphate hydrolases"/>
    <property type="match status" value="2"/>
</dbReference>
<evidence type="ECO:0000313" key="1">
    <source>
        <dbReference type="EMBL" id="BDZ47242.1"/>
    </source>
</evidence>
<dbReference type="Pfam" id="PF03308">
    <property type="entry name" value="MeaB"/>
    <property type="match status" value="1"/>
</dbReference>
<evidence type="ECO:0000313" key="2">
    <source>
        <dbReference type="Proteomes" id="UP001321498"/>
    </source>
</evidence>
<dbReference type="EMBL" id="AP027731">
    <property type="protein sequence ID" value="BDZ47242.1"/>
    <property type="molecule type" value="Genomic_DNA"/>
</dbReference>
<keyword evidence="1" id="KW-0808">Transferase</keyword>
<keyword evidence="1" id="KW-0418">Kinase</keyword>
<dbReference type="GO" id="GO:0016301">
    <property type="term" value="F:kinase activity"/>
    <property type="evidence" value="ECO:0007669"/>
    <property type="project" value="UniProtKB-KW"/>
</dbReference>
<sequence>MAAVTSAAASALLDRVRALAAEGDRVLIGITGAPAAGKSTLAEWLAETLTAEGLPTAWVPMDGFHLADAALDRLGRRERKGALDTFDGHGYLALLRRLRAETRNTVYAPAFERNLEQPIANSIGVPPETAVIVTEGNYLLVDEEPWRQVRAELTEVWYSETDPVLRRERLVARHIRFGKAPDAAAAWADTVDEPNARLIAATRARADTVIDFDALDLGIVLAD</sequence>
<reference evidence="2" key="1">
    <citation type="journal article" date="2019" name="Int. J. Syst. Evol. Microbiol.">
        <title>The Global Catalogue of Microorganisms (GCM) 10K type strain sequencing project: providing services to taxonomists for standard genome sequencing and annotation.</title>
        <authorList>
            <consortium name="The Broad Institute Genomics Platform"/>
            <consortium name="The Broad Institute Genome Sequencing Center for Infectious Disease"/>
            <person name="Wu L."/>
            <person name="Ma J."/>
        </authorList>
    </citation>
    <scope>NUCLEOTIDE SEQUENCE [LARGE SCALE GENOMIC DNA]</scope>
    <source>
        <strain evidence="2">NBRC 108725</strain>
    </source>
</reference>
<dbReference type="InterPro" id="IPR027417">
    <property type="entry name" value="P-loop_NTPase"/>
</dbReference>
<gene>
    <name evidence="1" type="ORF">GCM10025866_31510</name>
</gene>
<keyword evidence="2" id="KW-1185">Reference proteome</keyword>
<organism evidence="1 2">
    <name type="scientific">Naasia aerilata</name>
    <dbReference type="NCBI Taxonomy" id="1162966"/>
    <lineage>
        <taxon>Bacteria</taxon>
        <taxon>Bacillati</taxon>
        <taxon>Actinomycetota</taxon>
        <taxon>Actinomycetes</taxon>
        <taxon>Micrococcales</taxon>
        <taxon>Microbacteriaceae</taxon>
        <taxon>Naasia</taxon>
    </lineage>
</organism>
<accession>A0ABN6XQH8</accession>
<dbReference type="Proteomes" id="UP001321498">
    <property type="component" value="Chromosome"/>
</dbReference>